<proteinExistence type="predicted"/>
<dbReference type="PANTHER" id="PTHR22918:SF6">
    <property type="entry name" value="EG:8D8.1 PROTEIN-RELATED"/>
    <property type="match status" value="1"/>
</dbReference>
<evidence type="ECO:0000256" key="2">
    <source>
        <dbReference type="ARBA" id="ARBA00022525"/>
    </source>
</evidence>
<feature type="signal peptide" evidence="5">
    <location>
        <begin position="1"/>
        <end position="16"/>
    </location>
</feature>
<keyword evidence="2" id="KW-0964">Secreted</keyword>
<dbReference type="InterPro" id="IPR051666">
    <property type="entry name" value="SP_Capacitation_Regulator"/>
</dbReference>
<dbReference type="PANTHER" id="PTHR22918">
    <property type="entry name" value="SEMINAL PLASMA PROTEIN"/>
    <property type="match status" value="1"/>
</dbReference>
<keyword evidence="6" id="KW-1185">Reference proteome</keyword>
<gene>
    <name evidence="7" type="primary">LOC106813723</name>
</gene>
<organism evidence="6 7">
    <name type="scientific">Priapulus caudatus</name>
    <name type="common">Priapulid worm</name>
    <dbReference type="NCBI Taxonomy" id="37621"/>
    <lineage>
        <taxon>Eukaryota</taxon>
        <taxon>Metazoa</taxon>
        <taxon>Ecdysozoa</taxon>
        <taxon>Scalidophora</taxon>
        <taxon>Priapulida</taxon>
        <taxon>Priapulimorpha</taxon>
        <taxon>Priapulimorphida</taxon>
        <taxon>Priapulidae</taxon>
        <taxon>Priapulus</taxon>
    </lineage>
</organism>
<comment type="subcellular location">
    <subcellularLocation>
        <location evidence="1">Secreted</location>
    </subcellularLocation>
</comment>
<keyword evidence="3 5" id="KW-0732">Signal</keyword>
<evidence type="ECO:0000256" key="4">
    <source>
        <dbReference type="ARBA" id="ARBA00022737"/>
    </source>
</evidence>
<dbReference type="RefSeq" id="XP_014673419.1">
    <property type="nucleotide sequence ID" value="XM_014817933.1"/>
</dbReference>
<keyword evidence="4" id="KW-0677">Repeat</keyword>
<evidence type="ECO:0000313" key="6">
    <source>
        <dbReference type="Proteomes" id="UP000695022"/>
    </source>
</evidence>
<sequence>MLRHVILLFLVGVCHALSPETIEQVEAELEDSVNQFMVDLQRGYEVARHRTRRSIGSQSTYVDVQNFTVETVYENKPNIGYSSLFYHEPSSVYYHLTVTESGTLEIFLAGNVAPVATLDLGRDITAVEGINGKGAIADLVIGTATHGVVYTFNPGAAQGMELELKQSLPVQRITDITFVSGRSGETYCVVTSDTAPALEVYLYTSAGMDRVSQYPHSCFQRLEHFQHRSRNYIVAQSCHNGVMNSQADVVVFRLDDVEGSLLARRVQSLSVTAPVGLSAFTVDGSTYLFAGSGISDESMIFWWTYDQFLVYQSLSTALNENWGLDGVTDVDSISLPGGEVLLLATLHHINSQGLIMGMIQDYSSGMFVHAANSFTTAASPNSLYTWVADAGTMLTYYAAESYEDVEINFFTMQVEMPSLEPTDMLLQCMYALQEDKADQQALLDDIDTTLQHTIGLSTNQTIDSDVVIDDIDIASLTVPEVEIVTSAYTPGDSVYTILDLKNGLDAQAEEISVITIDLAFIVMKGAAEVQTVAGEVTFTGDVVAATLTTPNVTVAGSVSGVSPVALDSNVLKRDEDQTITAAWAVTGDLTLGTTEYRSTWNAKSLSDLMLTNVEQNVTGVTTFHQDVMLGGSLTASTLNGFTPETDFVTAGSSQAIAGRKTVADVLMTRSDLVAPSLNTYQLDLKAEDMVTLNGAHSTITADVTFNGGVNFDTSVTMSGDINGVNLVQLAAEVLDLTSEQEITGEKTINGGLTLTGNLVSIGDVNGIDMAMDVVHLSGEQDVTSPLTLAGDETTFNAAITTDSVAGSVLTARVVTLAGAQTIDGVITFNGAVDVAGDVILADGDTINSIDVSALDAVTVKVDESADIYGDKTFSDIVATAATTGTINAIDVVGKAGSIWRRSTNDTIDVNVTVNNNVVTNSVAAGSVNLFDLANDFVTLAGDQTITGEVTFTDDLATASIDIADTKTVDGVDLSDIDSRAVKLATDQVITAAHTFGDLNFTRDVSVGGTLNSIDTSDIMLADAEQTVTGTKTFGAVTATGTLTADTIAPTTVNGVDISTVAETAVMINDTTMTISGDVSFESLSISGNMSTSGLVDGVDLLNLRANAVTIDGSQTITGAMSFDGPVTFSSVASDNVNNVNFTSLDINAFRIASNEVLTGTKTFTGPVVITSDLDSTVDDIDIGTLESTTMSKSKVQSGGTKTFTSSMTIDQLTVLNLIDGINLDNSALLDADNTFSKTFTISNDLQLQDMDVNVIGNLNGASLTSFNSVVIRKDEASTVMGAWVFENATLGCNATIAGTVNDVDIDTLYAEYMSKTAPNVVPGEKTFTKVTTFTNVDFTGTVNLLDLDAIYSDIVSKSEAQIIDGDKVLVGNHVVAGVLTITDSVDVGLVNDYDLLALQSQTVYTMGNQSIGGFKTYAAAATTSFEELTVAGTVDGIVVPDQLVLRDTDESVEGATMLADVVADTLTAGGYVDGENVTMLVAEFVYLSGEQTIAGAMEFTSAVDFTGSIVVNGTVNSIDVGEDLFTASGDQLVSGAKTFAETVTCAELTPLTINDVDVQWLYDHAVLTSAFSAQQPTVSFNGNITFAANVIIQESVSTVNLVNNADLSEMSVLQKWKQDYLPYAMGVLETEVATQGNIIGSVVNASTGMIDSAYGYFELVGEIGTTSYGGIEVDRYYDPTTVYWWQHDGALAAQYQLPDHADQCHAFETMNASMSNETYGNESTATPGRLFFHDMPADNAWIKVISYGISSNPWCVTGVIYPGDNKPVEIIVRTSNGAEVRSNVPPTYIGDVKVLKVPNGDVYLIIAKHFEPQKMETRLQSNVFKVDLYTGVITKVMDIQTYGSVDISSASNGNDIYFAIANQYDSRTESYACESHIYKYANATSHFVKVKTVYTETASNAELFFIDGLLYAFFANEKRHKPGNYYWNNLYSTNVAVYQQIDPEGPLMQTGSIPIQGVRDLETFKIADEQFVTITSHKDGAVYLLRYSYSAGFNVVQVFPNYQATSTIMFWQGGDLFLVVAADIAPTRIYRAFIRGPKVHLPCSAEDMPCDD</sequence>
<dbReference type="PROSITE" id="PS50912">
    <property type="entry name" value="EAR"/>
    <property type="match status" value="1"/>
</dbReference>
<evidence type="ECO:0000313" key="7">
    <source>
        <dbReference type="RefSeq" id="XP_014673419.1"/>
    </source>
</evidence>
<dbReference type="GeneID" id="106813723"/>
<evidence type="ECO:0000256" key="1">
    <source>
        <dbReference type="ARBA" id="ARBA00004613"/>
    </source>
</evidence>
<dbReference type="Proteomes" id="UP000695022">
    <property type="component" value="Unplaced"/>
</dbReference>
<evidence type="ECO:0000256" key="5">
    <source>
        <dbReference type="SAM" id="SignalP"/>
    </source>
</evidence>
<evidence type="ECO:0000256" key="3">
    <source>
        <dbReference type="ARBA" id="ARBA00022729"/>
    </source>
</evidence>
<protein>
    <submittedName>
        <fullName evidence="7">Uncharacterized protein LOC106813723</fullName>
    </submittedName>
</protein>
<accession>A0ABM1EMJ8</accession>
<name>A0ABM1EMJ8_PRICU</name>
<reference evidence="7" key="1">
    <citation type="submission" date="2025-08" db="UniProtKB">
        <authorList>
            <consortium name="RefSeq"/>
        </authorList>
    </citation>
    <scope>IDENTIFICATION</scope>
</reference>
<dbReference type="InterPro" id="IPR009039">
    <property type="entry name" value="EAR"/>
</dbReference>
<feature type="chain" id="PRO_5046297627" evidence="5">
    <location>
        <begin position="17"/>
        <end position="2052"/>
    </location>
</feature>